<dbReference type="EMBL" id="CP136862">
    <property type="protein sequence ID" value="WOJ88184.1"/>
    <property type="molecule type" value="Genomic_DNA"/>
</dbReference>
<evidence type="ECO:0000313" key="4">
    <source>
        <dbReference type="EMBL" id="WOJ88184.1"/>
    </source>
</evidence>
<dbReference type="PANTHER" id="PTHR11579">
    <property type="entry name" value="PROTEIN-L-ISOASPARTATE O-METHYLTRANSFERASE"/>
    <property type="match status" value="1"/>
</dbReference>
<dbReference type="Pfam" id="PF01135">
    <property type="entry name" value="PCMT"/>
    <property type="match status" value="1"/>
</dbReference>
<gene>
    <name evidence="4" type="ORF">RZS28_10000</name>
</gene>
<dbReference type="CDD" id="cd02440">
    <property type="entry name" value="AdoMet_MTases"/>
    <property type="match status" value="1"/>
</dbReference>
<evidence type="ECO:0000256" key="2">
    <source>
        <dbReference type="ARBA" id="ARBA00013346"/>
    </source>
</evidence>
<organism evidence="4 5">
    <name type="scientific">Methylocapsa polymorpha</name>
    <dbReference type="NCBI Taxonomy" id="3080828"/>
    <lineage>
        <taxon>Bacteria</taxon>
        <taxon>Pseudomonadati</taxon>
        <taxon>Pseudomonadota</taxon>
        <taxon>Alphaproteobacteria</taxon>
        <taxon>Hyphomicrobiales</taxon>
        <taxon>Beijerinckiaceae</taxon>
        <taxon>Methylocapsa</taxon>
    </lineage>
</organism>
<dbReference type="Gene3D" id="3.40.50.150">
    <property type="entry name" value="Vaccinia Virus protein VP39"/>
    <property type="match status" value="1"/>
</dbReference>
<name>A0ABZ0HNJ5_9HYPH</name>
<evidence type="ECO:0000256" key="1">
    <source>
        <dbReference type="ARBA" id="ARBA00005369"/>
    </source>
</evidence>
<dbReference type="PANTHER" id="PTHR11579:SF18">
    <property type="entry name" value="PROTEIN-L-ISOASPARTATE O-METHYLTRANSFERASE"/>
    <property type="match status" value="1"/>
</dbReference>
<dbReference type="Proteomes" id="UP001626536">
    <property type="component" value="Chromosome"/>
</dbReference>
<dbReference type="RefSeq" id="WP_407337624.1">
    <property type="nucleotide sequence ID" value="NZ_CP136862.1"/>
</dbReference>
<keyword evidence="5" id="KW-1185">Reference proteome</keyword>
<comment type="similarity">
    <text evidence="1">Belongs to the methyltransferase superfamily. L-isoaspartyl/D-aspartyl protein methyltransferase family.</text>
</comment>
<proteinExistence type="inferred from homology"/>
<sequence>MPDTSIAGLLPDSAFLRRTMVDCQIRTFDVTDQTLLTRLLEVPREEFLPEDLAALAYSDASLQARASEPGAKARTLLPPLVLARLIQGAGVLASDKVLDVAPGTGYSTALLAGLAGAVVALESDPALLTATRANLDGFGLARVRALLGPLAEGAPKEAPFDVIVVNGAVEANLDQLLAQLREGGRLVAVLRQPDDPTGGASKAVRYERIDGATGYRVLFDASAPVLDAFRKAEEFTFS</sequence>
<dbReference type="SUPFAM" id="SSF53335">
    <property type="entry name" value="S-adenosyl-L-methionine-dependent methyltransferases"/>
    <property type="match status" value="1"/>
</dbReference>
<dbReference type="InterPro" id="IPR000682">
    <property type="entry name" value="PCMT"/>
</dbReference>
<dbReference type="InterPro" id="IPR029063">
    <property type="entry name" value="SAM-dependent_MTases_sf"/>
</dbReference>
<accession>A0ABZ0HNJ5</accession>
<evidence type="ECO:0000313" key="5">
    <source>
        <dbReference type="Proteomes" id="UP001626536"/>
    </source>
</evidence>
<evidence type="ECO:0000256" key="3">
    <source>
        <dbReference type="ARBA" id="ARBA00030757"/>
    </source>
</evidence>
<reference evidence="4 5" key="1">
    <citation type="submission" date="2023-10" db="EMBL/GenBank/DDBJ databases">
        <title>Novel methanotroph of the genus Methylocapsa from a subarctic wetland.</title>
        <authorList>
            <person name="Belova S.E."/>
            <person name="Oshkin I.Y."/>
            <person name="Miroshnikov K."/>
            <person name="Dedysh S.N."/>
        </authorList>
    </citation>
    <scope>NUCLEOTIDE SEQUENCE [LARGE SCALE GENOMIC DNA]</scope>
    <source>
        <strain evidence="4 5">RX1</strain>
    </source>
</reference>
<protein>
    <recommendedName>
        <fullName evidence="2">Protein-L-isoaspartate O-methyltransferase</fullName>
    </recommendedName>
    <alternativeName>
        <fullName evidence="3">Protein L-isoaspartyl methyltransferase</fullName>
    </alternativeName>
</protein>